<dbReference type="PROSITE" id="PS51898">
    <property type="entry name" value="TYR_RECOMBINASE"/>
    <property type="match status" value="1"/>
</dbReference>
<dbReference type="PROSITE" id="PS51900">
    <property type="entry name" value="CB"/>
    <property type="match status" value="1"/>
</dbReference>
<feature type="domain" description="Core-binding (CB)" evidence="7">
    <location>
        <begin position="73"/>
        <end position="154"/>
    </location>
</feature>
<dbReference type="InterPro" id="IPR053876">
    <property type="entry name" value="Phage_int_M"/>
</dbReference>
<protein>
    <submittedName>
        <fullName evidence="8">Integrase</fullName>
    </submittedName>
</protein>
<dbReference type="PANTHER" id="PTHR30629">
    <property type="entry name" value="PROPHAGE INTEGRASE"/>
    <property type="match status" value="1"/>
</dbReference>
<gene>
    <name evidence="8" type="primary">int_1</name>
    <name evidence="8" type="ORF">GCM10007876_20970</name>
</gene>
<dbReference type="InterPro" id="IPR013762">
    <property type="entry name" value="Integrase-like_cat_sf"/>
</dbReference>
<dbReference type="Pfam" id="PF00589">
    <property type="entry name" value="Phage_integrase"/>
    <property type="match status" value="1"/>
</dbReference>
<feature type="domain" description="Tyr recombinase" evidence="6">
    <location>
        <begin position="174"/>
        <end position="374"/>
    </location>
</feature>
<evidence type="ECO:0000256" key="2">
    <source>
        <dbReference type="ARBA" id="ARBA00022908"/>
    </source>
</evidence>
<dbReference type="InterPro" id="IPR050808">
    <property type="entry name" value="Phage_Integrase"/>
</dbReference>
<dbReference type="InterPro" id="IPR011010">
    <property type="entry name" value="DNA_brk_join_enz"/>
</dbReference>
<dbReference type="PANTHER" id="PTHR30629:SF2">
    <property type="entry name" value="PROPHAGE INTEGRASE INTS-RELATED"/>
    <property type="match status" value="1"/>
</dbReference>
<dbReference type="InterPro" id="IPR010998">
    <property type="entry name" value="Integrase_recombinase_N"/>
</dbReference>
<dbReference type="Gene3D" id="1.10.443.10">
    <property type="entry name" value="Intergrase catalytic core"/>
    <property type="match status" value="1"/>
</dbReference>
<evidence type="ECO:0000259" key="7">
    <source>
        <dbReference type="PROSITE" id="PS51900"/>
    </source>
</evidence>
<dbReference type="Gene3D" id="3.30.160.60">
    <property type="entry name" value="Classic Zinc Finger"/>
    <property type="match status" value="1"/>
</dbReference>
<comment type="similarity">
    <text evidence="1">Belongs to the 'phage' integrase family.</text>
</comment>
<dbReference type="Pfam" id="PF09003">
    <property type="entry name" value="Arm-DNA-bind_1"/>
    <property type="match status" value="1"/>
</dbReference>
<dbReference type="Gene3D" id="1.10.150.130">
    <property type="match status" value="1"/>
</dbReference>
<evidence type="ECO:0000313" key="8">
    <source>
        <dbReference type="EMBL" id="GLQ31618.1"/>
    </source>
</evidence>
<evidence type="ECO:0000256" key="5">
    <source>
        <dbReference type="PROSITE-ProRule" id="PRU01248"/>
    </source>
</evidence>
<dbReference type="Pfam" id="PF22022">
    <property type="entry name" value="Phage_int_M"/>
    <property type="match status" value="1"/>
</dbReference>
<accession>A0AA37W7P4</accession>
<evidence type="ECO:0000259" key="6">
    <source>
        <dbReference type="PROSITE" id="PS51898"/>
    </source>
</evidence>
<dbReference type="Proteomes" id="UP001161389">
    <property type="component" value="Unassembled WGS sequence"/>
</dbReference>
<dbReference type="GO" id="GO:0003677">
    <property type="term" value="F:DNA binding"/>
    <property type="evidence" value="ECO:0007669"/>
    <property type="project" value="UniProtKB-UniRule"/>
</dbReference>
<evidence type="ECO:0000256" key="4">
    <source>
        <dbReference type="ARBA" id="ARBA00023172"/>
    </source>
</evidence>
<dbReference type="InterPro" id="IPR015094">
    <property type="entry name" value="Integrase_lambda-typ_DNA-bd_N"/>
</dbReference>
<reference evidence="8" key="2">
    <citation type="submission" date="2023-01" db="EMBL/GenBank/DDBJ databases">
        <title>Draft genome sequence of Litoribrevibacter albus strain NBRC 110071.</title>
        <authorList>
            <person name="Sun Q."/>
            <person name="Mori K."/>
        </authorList>
    </citation>
    <scope>NUCLEOTIDE SEQUENCE</scope>
    <source>
        <strain evidence="8">NBRC 110071</strain>
    </source>
</reference>
<organism evidence="8 9">
    <name type="scientific">Litoribrevibacter albus</name>
    <dbReference type="NCBI Taxonomy" id="1473156"/>
    <lineage>
        <taxon>Bacteria</taxon>
        <taxon>Pseudomonadati</taxon>
        <taxon>Pseudomonadota</taxon>
        <taxon>Gammaproteobacteria</taxon>
        <taxon>Oceanospirillales</taxon>
        <taxon>Oceanospirillaceae</taxon>
        <taxon>Litoribrevibacter</taxon>
    </lineage>
</organism>
<dbReference type="AlphaFoldDB" id="A0AA37W7P4"/>
<dbReference type="RefSeq" id="WP_284381292.1">
    <property type="nucleotide sequence ID" value="NZ_BSNM01000014.1"/>
</dbReference>
<dbReference type="SUPFAM" id="SSF54171">
    <property type="entry name" value="DNA-binding domain"/>
    <property type="match status" value="1"/>
</dbReference>
<dbReference type="GO" id="GO:0006310">
    <property type="term" value="P:DNA recombination"/>
    <property type="evidence" value="ECO:0007669"/>
    <property type="project" value="UniProtKB-KW"/>
</dbReference>
<evidence type="ECO:0000256" key="1">
    <source>
        <dbReference type="ARBA" id="ARBA00008857"/>
    </source>
</evidence>
<keyword evidence="4" id="KW-0233">DNA recombination</keyword>
<keyword evidence="9" id="KW-1185">Reference proteome</keyword>
<evidence type="ECO:0000313" key="9">
    <source>
        <dbReference type="Proteomes" id="UP001161389"/>
    </source>
</evidence>
<dbReference type="GO" id="GO:0008907">
    <property type="term" value="F:integrase activity"/>
    <property type="evidence" value="ECO:0007669"/>
    <property type="project" value="InterPro"/>
</dbReference>
<evidence type="ECO:0000256" key="3">
    <source>
        <dbReference type="ARBA" id="ARBA00023125"/>
    </source>
</evidence>
<dbReference type="SUPFAM" id="SSF56349">
    <property type="entry name" value="DNA breaking-rejoining enzymes"/>
    <property type="match status" value="1"/>
</dbReference>
<dbReference type="InterPro" id="IPR016177">
    <property type="entry name" value="DNA-bd_dom_sf"/>
</dbReference>
<comment type="caution">
    <text evidence="8">The sequence shown here is derived from an EMBL/GenBank/DDBJ whole genome shotgun (WGS) entry which is preliminary data.</text>
</comment>
<proteinExistence type="inferred from homology"/>
<reference evidence="8" key="1">
    <citation type="journal article" date="2014" name="Int. J. Syst. Evol. Microbiol.">
        <title>Complete genome sequence of Corynebacterium casei LMG S-19264T (=DSM 44701T), isolated from a smear-ripened cheese.</title>
        <authorList>
            <consortium name="US DOE Joint Genome Institute (JGI-PGF)"/>
            <person name="Walter F."/>
            <person name="Albersmeier A."/>
            <person name="Kalinowski J."/>
            <person name="Ruckert C."/>
        </authorList>
    </citation>
    <scope>NUCLEOTIDE SEQUENCE</scope>
    <source>
        <strain evidence="8">NBRC 110071</strain>
    </source>
</reference>
<keyword evidence="2" id="KW-0229">DNA integration</keyword>
<sequence length="380" mass="43387">MNRPRKKGNFDLPTNLYAEKRKKKVYYVYKHPVANTRHGMGSDRMQAILAAQQLNSMLSIEYGLVDKVIGRANTFASWIEKYIELRLSEDLSKKTVDQLKYDTTLMKEHLGDIPVMDITVFHCSEFLDKWVSENKRRMAARLRSALIKCFDFAVGNGLTESNPAKKTLPITVKVQRERLTKEQFDTIYNSAPIHIRNAMMLALLTLQRREDISNMKFSDIKDGYLHVIQKKTSKAKKGSRKDSANKAAYLRIQVTPALNSIIKSCRNTGVLSQFLIHQMITRTSSGALKWEVKKGQRLQPDNITRGFATAREKTGLFDDLEKSARPTFHEIRSLGAHLYKEQGIDPQALLGHTDEKMTNHYLDGHGIQWTDVSADLNVNT</sequence>
<keyword evidence="3 5" id="KW-0238">DNA-binding</keyword>
<dbReference type="EMBL" id="BSNM01000014">
    <property type="protein sequence ID" value="GLQ31618.1"/>
    <property type="molecule type" value="Genomic_DNA"/>
</dbReference>
<dbReference type="InterPro" id="IPR044068">
    <property type="entry name" value="CB"/>
</dbReference>
<name>A0AA37W7P4_9GAMM</name>
<dbReference type="InterPro" id="IPR002104">
    <property type="entry name" value="Integrase_catalytic"/>
</dbReference>